<keyword evidence="2" id="KW-0472">Membrane</keyword>
<feature type="compositionally biased region" description="Low complexity" evidence="1">
    <location>
        <begin position="86"/>
        <end position="95"/>
    </location>
</feature>
<dbReference type="Pfam" id="PF12089">
    <property type="entry name" value="DUF3566"/>
    <property type="match status" value="1"/>
</dbReference>
<feature type="compositionally biased region" description="Polar residues" evidence="1">
    <location>
        <begin position="1"/>
        <end position="19"/>
    </location>
</feature>
<keyword evidence="2" id="KW-0812">Transmembrane</keyword>
<dbReference type="EMBL" id="JAADZU010000031">
    <property type="protein sequence ID" value="NDK90162.1"/>
    <property type="molecule type" value="Genomic_DNA"/>
</dbReference>
<dbReference type="Proteomes" id="UP000466307">
    <property type="component" value="Unassembled WGS sequence"/>
</dbReference>
<dbReference type="InterPro" id="IPR021949">
    <property type="entry name" value="DUF3566_TM"/>
</dbReference>
<feature type="domain" description="DUF3566" evidence="3">
    <location>
        <begin position="211"/>
        <end position="326"/>
    </location>
</feature>
<name>A0A7K3LPJ0_9ACTN</name>
<keyword evidence="5" id="KW-1185">Reference proteome</keyword>
<feature type="compositionally biased region" description="Low complexity" evidence="1">
    <location>
        <begin position="25"/>
        <end position="47"/>
    </location>
</feature>
<feature type="transmembrane region" description="Helical" evidence="2">
    <location>
        <begin position="284"/>
        <end position="310"/>
    </location>
</feature>
<feature type="compositionally biased region" description="Basic and acidic residues" evidence="1">
    <location>
        <begin position="138"/>
        <end position="148"/>
    </location>
</feature>
<organism evidence="4 5">
    <name type="scientific">Gordonia desulfuricans</name>
    <dbReference type="NCBI Taxonomy" id="89051"/>
    <lineage>
        <taxon>Bacteria</taxon>
        <taxon>Bacillati</taxon>
        <taxon>Actinomycetota</taxon>
        <taxon>Actinomycetes</taxon>
        <taxon>Mycobacteriales</taxon>
        <taxon>Gordoniaceae</taxon>
        <taxon>Gordonia</taxon>
    </lineage>
</organism>
<evidence type="ECO:0000313" key="4">
    <source>
        <dbReference type="EMBL" id="NDK90162.1"/>
    </source>
</evidence>
<gene>
    <name evidence="4" type="ORF">GYA93_11285</name>
</gene>
<evidence type="ECO:0000256" key="2">
    <source>
        <dbReference type="SAM" id="Phobius"/>
    </source>
</evidence>
<keyword evidence="2" id="KW-1133">Transmembrane helix</keyword>
<feature type="compositionally biased region" description="Gly residues" evidence="1">
    <location>
        <begin position="96"/>
        <end position="112"/>
    </location>
</feature>
<evidence type="ECO:0000256" key="1">
    <source>
        <dbReference type="SAM" id="MobiDB-lite"/>
    </source>
</evidence>
<comment type="caution">
    <text evidence="4">The sequence shown here is derived from an EMBL/GenBank/DDBJ whole genome shotgun (WGS) entry which is preliminary data.</text>
</comment>
<evidence type="ECO:0000259" key="3">
    <source>
        <dbReference type="Pfam" id="PF12089"/>
    </source>
</evidence>
<reference evidence="4 5" key="1">
    <citation type="submission" date="2020-01" db="EMBL/GenBank/DDBJ databases">
        <title>Investigation of new actinobacteria for the biodesulphurisation of diesel fuel.</title>
        <authorList>
            <person name="Athi Narayanan S.M."/>
        </authorList>
    </citation>
    <scope>NUCLEOTIDE SEQUENCE [LARGE SCALE GENOMIC DNA]</scope>
    <source>
        <strain evidence="4 5">213E</strain>
    </source>
</reference>
<accession>A0A7K3LPJ0</accession>
<feature type="region of interest" description="Disordered" evidence="1">
    <location>
        <begin position="1"/>
        <end position="152"/>
    </location>
</feature>
<sequence>MSNRGETPSEGTPVSQPNDPDTKSPATPASGGAPEGPGAQAGPQRGGLVPPWQRGPADVTPQPTPPPGEGDKNGNGERPAGPPPRGVVSSSPAAGPGNGGPAGTGGPGGGAPTNGQVPVKKLDAPQVGPSVPAPTGKPDAKEPPRPRFTEVPTRTITRDPSADEQLPDLDQIHHADVAKAAAAASNAKTETITRPAPTQVGKTAAGGAGLRAAVQIRRLDPWATFKVCGTLAVIGFVIWMIAVAVLYLVLDGMGVWEQINSSFGTLVTADSTSTEGDIIGAGSVFGYAALLGVINSILVTALATIGAYIYNIVADMVGGLEVTLADLD</sequence>
<protein>
    <recommendedName>
        <fullName evidence="3">DUF3566 domain-containing protein</fullName>
    </recommendedName>
</protein>
<proteinExistence type="predicted"/>
<dbReference type="AlphaFoldDB" id="A0A7K3LPJ0"/>
<evidence type="ECO:0000313" key="5">
    <source>
        <dbReference type="Proteomes" id="UP000466307"/>
    </source>
</evidence>
<feature type="transmembrane region" description="Helical" evidence="2">
    <location>
        <begin position="227"/>
        <end position="250"/>
    </location>
</feature>